<reference evidence="2" key="1">
    <citation type="journal article" date="2020" name="mSystems">
        <title>Genome- and Community-Level Interaction Insights into Carbon Utilization and Element Cycling Functions of Hydrothermarchaeota in Hydrothermal Sediment.</title>
        <authorList>
            <person name="Zhou Z."/>
            <person name="Liu Y."/>
            <person name="Xu W."/>
            <person name="Pan J."/>
            <person name="Luo Z.H."/>
            <person name="Li M."/>
        </authorList>
    </citation>
    <scope>NUCLEOTIDE SEQUENCE [LARGE SCALE GENOMIC DNA]</scope>
    <source>
        <strain evidence="2">SpSt-87</strain>
    </source>
</reference>
<dbReference type="PANTHER" id="PTHR43546">
    <property type="entry name" value="UPF0173 METAL-DEPENDENT HYDROLASE MJ1163-RELATED"/>
    <property type="match status" value="1"/>
</dbReference>
<proteinExistence type="inferred from homology"/>
<dbReference type="InterPro" id="IPR036866">
    <property type="entry name" value="RibonucZ/Hydroxyglut_hydro"/>
</dbReference>
<comment type="similarity">
    <text evidence="1">Belongs to the UPF0282 family.</text>
</comment>
<dbReference type="NCBIfam" id="NF003287">
    <property type="entry name" value="PRK04286.1-1"/>
    <property type="match status" value="1"/>
</dbReference>
<dbReference type="AlphaFoldDB" id="A0A7C3RGE7"/>
<name>A0A7C3RGE7_ARCFL</name>
<evidence type="ECO:0000256" key="1">
    <source>
        <dbReference type="HAMAP-Rule" id="MF_01406"/>
    </source>
</evidence>
<gene>
    <name evidence="2" type="ORF">ENW66_01340</name>
</gene>
<dbReference type="InterPro" id="IPR014426">
    <property type="entry name" value="UPF0282_hydrls"/>
</dbReference>
<dbReference type="PANTHER" id="PTHR43546:SF4">
    <property type="entry name" value="UPF0282 PROTEIN MJ1629"/>
    <property type="match status" value="1"/>
</dbReference>
<comment type="caution">
    <text evidence="2">The sequence shown here is derived from an EMBL/GenBank/DDBJ whole genome shotgun (WGS) entry which is preliminary data.</text>
</comment>
<dbReference type="GO" id="GO:0016787">
    <property type="term" value="F:hydrolase activity"/>
    <property type="evidence" value="ECO:0007669"/>
    <property type="project" value="UniProtKB-KW"/>
</dbReference>
<keyword evidence="2" id="KW-0378">Hydrolase</keyword>
<dbReference type="Gene3D" id="3.60.15.10">
    <property type="entry name" value="Ribonuclease Z/Hydroxyacylglutathione hydrolase-like"/>
    <property type="match status" value="1"/>
</dbReference>
<sequence length="288" mass="33286">MEIVPIAYDSMGVRSMATFLETKDVSILIDPGVSLAPKRYRLPPHRVEIERMNQKWEEIKGMMKRADLAIITHYHYDHHDPNEVEIFSGKKLLLKHPVEKINRSQMERAKFFLEQLKAVNVDIDYCDGKSYEIGKTVVEISDPVFHGADSRLGFVLEVYVDDGKKSFLFSSDVEGPNNAEQLAFMLEKSAQVVFIDGPMTYMLGYRFSHKSFQNSVENLKRLIAETEIKTLVIDHHLTRDLNWRERMQEVFKAAEQFGVEVESAAEFAGVEEELLEAKRAELYKMYKN</sequence>
<dbReference type="InterPro" id="IPR050114">
    <property type="entry name" value="UPF0173_UPF0282_UlaG_hydrolase"/>
</dbReference>
<dbReference type="EMBL" id="DTLB01000006">
    <property type="protein sequence ID" value="HFW31586.1"/>
    <property type="molecule type" value="Genomic_DNA"/>
</dbReference>
<protein>
    <recommendedName>
        <fullName evidence="1">UPF0282 protein ENW66_01340</fullName>
    </recommendedName>
</protein>
<dbReference type="HAMAP" id="MF_01406">
    <property type="entry name" value="UPF0282"/>
    <property type="match status" value="1"/>
</dbReference>
<organism evidence="2">
    <name type="scientific">Archaeoglobus fulgidus</name>
    <dbReference type="NCBI Taxonomy" id="2234"/>
    <lineage>
        <taxon>Archaea</taxon>
        <taxon>Methanobacteriati</taxon>
        <taxon>Methanobacteriota</taxon>
        <taxon>Archaeoglobi</taxon>
        <taxon>Archaeoglobales</taxon>
        <taxon>Archaeoglobaceae</taxon>
        <taxon>Archaeoglobus</taxon>
    </lineage>
</organism>
<dbReference type="PIRSF" id="PIRSF004944">
    <property type="entry name" value="UCP004944_hydrls"/>
    <property type="match status" value="1"/>
</dbReference>
<dbReference type="SUPFAM" id="SSF56281">
    <property type="entry name" value="Metallo-hydrolase/oxidoreductase"/>
    <property type="match status" value="1"/>
</dbReference>
<accession>A0A7C3RGE7</accession>
<evidence type="ECO:0000313" key="2">
    <source>
        <dbReference type="EMBL" id="HFW31586.1"/>
    </source>
</evidence>